<dbReference type="OrthoDB" id="10314605at2759"/>
<dbReference type="EMBL" id="JXTC01000239">
    <property type="protein sequence ID" value="PON78863.1"/>
    <property type="molecule type" value="Genomic_DNA"/>
</dbReference>
<organism evidence="1 2">
    <name type="scientific">Trema orientale</name>
    <name type="common">Charcoal tree</name>
    <name type="synonym">Celtis orientalis</name>
    <dbReference type="NCBI Taxonomy" id="63057"/>
    <lineage>
        <taxon>Eukaryota</taxon>
        <taxon>Viridiplantae</taxon>
        <taxon>Streptophyta</taxon>
        <taxon>Embryophyta</taxon>
        <taxon>Tracheophyta</taxon>
        <taxon>Spermatophyta</taxon>
        <taxon>Magnoliopsida</taxon>
        <taxon>eudicotyledons</taxon>
        <taxon>Gunneridae</taxon>
        <taxon>Pentapetalae</taxon>
        <taxon>rosids</taxon>
        <taxon>fabids</taxon>
        <taxon>Rosales</taxon>
        <taxon>Cannabaceae</taxon>
        <taxon>Trema</taxon>
    </lineage>
</organism>
<evidence type="ECO:0000313" key="2">
    <source>
        <dbReference type="Proteomes" id="UP000237000"/>
    </source>
</evidence>
<dbReference type="Proteomes" id="UP000237000">
    <property type="component" value="Unassembled WGS sequence"/>
</dbReference>
<dbReference type="AlphaFoldDB" id="A0A2P5DZZ4"/>
<gene>
    <name evidence="1" type="ORF">TorRG33x02_236910</name>
</gene>
<comment type="caution">
    <text evidence="1">The sequence shown here is derived from an EMBL/GenBank/DDBJ whole genome shotgun (WGS) entry which is preliminary data.</text>
</comment>
<dbReference type="InParanoid" id="A0A2P5DZZ4"/>
<sequence>MKEAIKPVFGRSYLRSASTSGGWSAGLKGSKGEDDEVDFLHDDPCLFKVSSSLFEVLEGGDEMLTSSPSMITLHFFTESVVFSFLFPEGGDELVGTFDLEPR</sequence>
<name>A0A2P5DZZ4_TREOI</name>
<reference evidence="2" key="1">
    <citation type="submission" date="2016-06" db="EMBL/GenBank/DDBJ databases">
        <title>Parallel loss of symbiosis genes in relatives of nitrogen-fixing non-legume Parasponia.</title>
        <authorList>
            <person name="Van Velzen R."/>
            <person name="Holmer R."/>
            <person name="Bu F."/>
            <person name="Rutten L."/>
            <person name="Van Zeijl A."/>
            <person name="Liu W."/>
            <person name="Santuari L."/>
            <person name="Cao Q."/>
            <person name="Sharma T."/>
            <person name="Shen D."/>
            <person name="Roswanjaya Y."/>
            <person name="Wardhani T."/>
            <person name="Kalhor M.S."/>
            <person name="Jansen J."/>
            <person name="Van den Hoogen J."/>
            <person name="Gungor B."/>
            <person name="Hartog M."/>
            <person name="Hontelez J."/>
            <person name="Verver J."/>
            <person name="Yang W.-C."/>
            <person name="Schijlen E."/>
            <person name="Repin R."/>
            <person name="Schilthuizen M."/>
            <person name="Schranz E."/>
            <person name="Heidstra R."/>
            <person name="Miyata K."/>
            <person name="Fedorova E."/>
            <person name="Kohlen W."/>
            <person name="Bisseling T."/>
            <person name="Smit S."/>
            <person name="Geurts R."/>
        </authorList>
    </citation>
    <scope>NUCLEOTIDE SEQUENCE [LARGE SCALE GENOMIC DNA]</scope>
    <source>
        <strain evidence="2">cv. RG33-2</strain>
    </source>
</reference>
<feature type="non-terminal residue" evidence="1">
    <location>
        <position position="102"/>
    </location>
</feature>
<keyword evidence="2" id="KW-1185">Reference proteome</keyword>
<evidence type="ECO:0000313" key="1">
    <source>
        <dbReference type="EMBL" id="PON78863.1"/>
    </source>
</evidence>
<accession>A0A2P5DZZ4</accession>
<protein>
    <submittedName>
        <fullName evidence="1">Uncharacterized protein</fullName>
    </submittedName>
</protein>
<proteinExistence type="predicted"/>